<gene>
    <name evidence="1" type="ORF">DFJ64_1691</name>
</gene>
<evidence type="ECO:0000313" key="2">
    <source>
        <dbReference type="Proteomes" id="UP000256485"/>
    </source>
</evidence>
<evidence type="ECO:0000313" key="1">
    <source>
        <dbReference type="EMBL" id="REF36285.1"/>
    </source>
</evidence>
<dbReference type="CDD" id="cd09727">
    <property type="entry name" value="Cas6_I-E"/>
    <property type="match status" value="1"/>
</dbReference>
<protein>
    <submittedName>
        <fullName evidence="1">CRISPR-associated Cse3 family protein</fullName>
    </submittedName>
</protein>
<dbReference type="AlphaFoldDB" id="A0A3D9VB95"/>
<dbReference type="EMBL" id="QTUC01000001">
    <property type="protein sequence ID" value="REF36285.1"/>
    <property type="molecule type" value="Genomic_DNA"/>
</dbReference>
<keyword evidence="2" id="KW-1185">Reference proteome</keyword>
<dbReference type="RefSeq" id="WP_115849947.1">
    <property type="nucleotide sequence ID" value="NZ_QTUC01000001.1"/>
</dbReference>
<sequence length="216" mass="23904">MNVWLSRLRPNLKHGAARHDLRNVYDLHRRVMTLVPDNLGEQARRVTGLLFRVEHTARGPQVLVQTQVAPDFGRLPEGYADAEGPRRLDPFLRELHAGALVRYRIAGNPSKRRGNSSIDLGKPGQIVPLRGADAEQWWIRKAEKHGLHILSLIARPVPDARGNKNGAQIKHAITQFDGVARITDPDLVRAAVLSGIGRGKSYGCGLLSLAPLKVDR</sequence>
<dbReference type="InterPro" id="IPR010179">
    <property type="entry name" value="CRISPR-assoc_prot_Cse3"/>
</dbReference>
<accession>A0A3D9VB95</accession>
<dbReference type="Pfam" id="PF08798">
    <property type="entry name" value="CRISPR_assoc"/>
    <property type="match status" value="1"/>
</dbReference>
<name>A0A3D9VB95_THECX</name>
<dbReference type="OrthoDB" id="9795689at2"/>
<organism evidence="1 2">
    <name type="scientific">Thermasporomyces composti</name>
    <dbReference type="NCBI Taxonomy" id="696763"/>
    <lineage>
        <taxon>Bacteria</taxon>
        <taxon>Bacillati</taxon>
        <taxon>Actinomycetota</taxon>
        <taxon>Actinomycetes</taxon>
        <taxon>Propionibacteriales</taxon>
        <taxon>Nocardioidaceae</taxon>
        <taxon>Thermasporomyces</taxon>
    </lineage>
</organism>
<proteinExistence type="predicted"/>
<dbReference type="SMART" id="SM01101">
    <property type="entry name" value="CRISPR_assoc"/>
    <property type="match status" value="1"/>
</dbReference>
<dbReference type="NCBIfam" id="TIGR01907">
    <property type="entry name" value="casE_Cse3"/>
    <property type="match status" value="1"/>
</dbReference>
<dbReference type="Proteomes" id="UP000256485">
    <property type="component" value="Unassembled WGS sequence"/>
</dbReference>
<comment type="caution">
    <text evidence="1">The sequence shown here is derived from an EMBL/GenBank/DDBJ whole genome shotgun (WGS) entry which is preliminary data.</text>
</comment>
<dbReference type="Gene3D" id="3.30.70.1200">
    <property type="entry name" value="Crispr-associated protein, domain 1"/>
    <property type="match status" value="1"/>
</dbReference>
<dbReference type="SUPFAM" id="SSF117987">
    <property type="entry name" value="CRISPR-associated protein"/>
    <property type="match status" value="2"/>
</dbReference>
<dbReference type="Gene3D" id="3.30.70.1210">
    <property type="entry name" value="Crispr-associated protein, domain 2"/>
    <property type="match status" value="1"/>
</dbReference>
<reference evidence="1 2" key="1">
    <citation type="submission" date="2018-08" db="EMBL/GenBank/DDBJ databases">
        <title>Sequencing the genomes of 1000 actinobacteria strains.</title>
        <authorList>
            <person name="Klenk H.-P."/>
        </authorList>
    </citation>
    <scope>NUCLEOTIDE SEQUENCE [LARGE SCALE GENOMIC DNA]</scope>
    <source>
        <strain evidence="1 2">DSM 22891</strain>
    </source>
</reference>